<dbReference type="InterPro" id="IPR018488">
    <property type="entry name" value="cNMP-bd_CS"/>
</dbReference>
<dbReference type="RefSeq" id="WP_380004461.1">
    <property type="nucleotide sequence ID" value="NZ_JBHLYR010000004.1"/>
</dbReference>
<dbReference type="InterPro" id="IPR014710">
    <property type="entry name" value="RmlC-like_jellyroll"/>
</dbReference>
<dbReference type="EMBL" id="JBHLYR010000004">
    <property type="protein sequence ID" value="MFB9990491.1"/>
    <property type="molecule type" value="Genomic_DNA"/>
</dbReference>
<keyword evidence="3" id="KW-1185">Reference proteome</keyword>
<dbReference type="CDD" id="cd00038">
    <property type="entry name" value="CAP_ED"/>
    <property type="match status" value="1"/>
</dbReference>
<dbReference type="Gene3D" id="2.60.120.10">
    <property type="entry name" value="Jelly Rolls"/>
    <property type="match status" value="1"/>
</dbReference>
<name>A0ABV6AV40_9DEIO</name>
<protein>
    <submittedName>
        <fullName evidence="2">Cyclic nucleotide-binding domain-containing protein</fullName>
    </submittedName>
</protein>
<dbReference type="InterPro" id="IPR018490">
    <property type="entry name" value="cNMP-bd_dom_sf"/>
</dbReference>
<evidence type="ECO:0000313" key="3">
    <source>
        <dbReference type="Proteomes" id="UP001589733"/>
    </source>
</evidence>
<dbReference type="InterPro" id="IPR000595">
    <property type="entry name" value="cNMP-bd_dom"/>
</dbReference>
<proteinExistence type="predicted"/>
<evidence type="ECO:0000313" key="2">
    <source>
        <dbReference type="EMBL" id="MFB9990491.1"/>
    </source>
</evidence>
<sequence length="104" mass="11649">MRPATDDLRQIEALSDLTDAELKWIAAHTEEQHFVDGQVVVQAGDPASHLFFLLEGQVAYTWELGAADHVTRQGEVTVMLPHSRMTQFPFRPRAQLHPSTGATR</sequence>
<dbReference type="Proteomes" id="UP001589733">
    <property type="component" value="Unassembled WGS sequence"/>
</dbReference>
<dbReference type="SUPFAM" id="SSF51206">
    <property type="entry name" value="cAMP-binding domain-like"/>
    <property type="match status" value="1"/>
</dbReference>
<comment type="caution">
    <text evidence="2">The sequence shown here is derived from an EMBL/GenBank/DDBJ whole genome shotgun (WGS) entry which is preliminary data.</text>
</comment>
<dbReference type="PROSITE" id="PS50042">
    <property type="entry name" value="CNMP_BINDING_3"/>
    <property type="match status" value="1"/>
</dbReference>
<reference evidence="2 3" key="1">
    <citation type="submission" date="2024-09" db="EMBL/GenBank/DDBJ databases">
        <authorList>
            <person name="Sun Q."/>
            <person name="Mori K."/>
        </authorList>
    </citation>
    <scope>NUCLEOTIDE SEQUENCE [LARGE SCALE GENOMIC DNA]</scope>
    <source>
        <strain evidence="2 3">JCM 13503</strain>
    </source>
</reference>
<gene>
    <name evidence="2" type="ORF">ACFFLM_00615</name>
</gene>
<accession>A0ABV6AV40</accession>
<evidence type="ECO:0000259" key="1">
    <source>
        <dbReference type="PROSITE" id="PS50042"/>
    </source>
</evidence>
<feature type="domain" description="Cyclic nucleotide-binding" evidence="1">
    <location>
        <begin position="13"/>
        <end position="94"/>
    </location>
</feature>
<dbReference type="PROSITE" id="PS00888">
    <property type="entry name" value="CNMP_BINDING_1"/>
    <property type="match status" value="1"/>
</dbReference>
<organism evidence="2 3">
    <name type="scientific">Deinococcus oregonensis</name>
    <dbReference type="NCBI Taxonomy" id="1805970"/>
    <lineage>
        <taxon>Bacteria</taxon>
        <taxon>Thermotogati</taxon>
        <taxon>Deinococcota</taxon>
        <taxon>Deinococci</taxon>
        <taxon>Deinococcales</taxon>
        <taxon>Deinococcaceae</taxon>
        <taxon>Deinococcus</taxon>
    </lineage>
</organism>